<evidence type="ECO:0000313" key="2">
    <source>
        <dbReference type="Proteomes" id="UP000053676"/>
    </source>
</evidence>
<dbReference type="KEGG" id="nai:NECAME_11966"/>
<dbReference type="AlphaFoldDB" id="W2T3B3"/>
<dbReference type="EMBL" id="KI660255">
    <property type="protein sequence ID" value="ETN76049.1"/>
    <property type="molecule type" value="Genomic_DNA"/>
</dbReference>
<keyword evidence="2" id="KW-1185">Reference proteome</keyword>
<accession>W2T3B3</accession>
<proteinExistence type="predicted"/>
<evidence type="ECO:0000313" key="1">
    <source>
        <dbReference type="EMBL" id="ETN76049.1"/>
    </source>
</evidence>
<name>W2T3B3_NECAM</name>
<sequence>MGPLVSWMKFSTNLLFDLVKIGLESGNARSQTKSTQSTVAAARPYNW</sequence>
<organism evidence="1 2">
    <name type="scientific">Necator americanus</name>
    <name type="common">Human hookworm</name>
    <dbReference type="NCBI Taxonomy" id="51031"/>
    <lineage>
        <taxon>Eukaryota</taxon>
        <taxon>Metazoa</taxon>
        <taxon>Ecdysozoa</taxon>
        <taxon>Nematoda</taxon>
        <taxon>Chromadorea</taxon>
        <taxon>Rhabditida</taxon>
        <taxon>Rhabditina</taxon>
        <taxon>Rhabditomorpha</taxon>
        <taxon>Strongyloidea</taxon>
        <taxon>Ancylostomatidae</taxon>
        <taxon>Bunostominae</taxon>
        <taxon>Necator</taxon>
    </lineage>
</organism>
<protein>
    <submittedName>
        <fullName evidence="1">Uncharacterized protein</fullName>
    </submittedName>
</protein>
<dbReference type="Proteomes" id="UP000053676">
    <property type="component" value="Unassembled WGS sequence"/>
</dbReference>
<reference evidence="2" key="1">
    <citation type="journal article" date="2014" name="Nat. Genet.">
        <title>Genome of the human hookworm Necator americanus.</title>
        <authorList>
            <person name="Tang Y.T."/>
            <person name="Gao X."/>
            <person name="Rosa B.A."/>
            <person name="Abubucker S."/>
            <person name="Hallsworth-Pepin K."/>
            <person name="Martin J."/>
            <person name="Tyagi R."/>
            <person name="Heizer E."/>
            <person name="Zhang X."/>
            <person name="Bhonagiri-Palsikar V."/>
            <person name="Minx P."/>
            <person name="Warren W.C."/>
            <person name="Wang Q."/>
            <person name="Zhan B."/>
            <person name="Hotez P.J."/>
            <person name="Sternberg P.W."/>
            <person name="Dougall A."/>
            <person name="Gaze S.T."/>
            <person name="Mulvenna J."/>
            <person name="Sotillo J."/>
            <person name="Ranganathan S."/>
            <person name="Rabelo E.M."/>
            <person name="Wilson R.K."/>
            <person name="Felgner P.L."/>
            <person name="Bethony J."/>
            <person name="Hawdon J.M."/>
            <person name="Gasser R.B."/>
            <person name="Loukas A."/>
            <person name="Mitreva M."/>
        </authorList>
    </citation>
    <scope>NUCLEOTIDE SEQUENCE [LARGE SCALE GENOMIC DNA]</scope>
</reference>
<gene>
    <name evidence="1" type="ORF">NECAME_11966</name>
</gene>